<sequence length="223" mass="25716">MYMKVEKHLLNDLKPLNQSEKVVDILDAMEELKFSHLPVVDDERLYLGVICEDDLLEVSNEDDTLAKHLRLLKAYRISSDADMFEAIRIIGEGNLSLLPVVDAKNNYRGYIATSELLQDVGRELTFKEPGGVLVLSIPVRDYQLTQIAQIVESEDAKVIGFHLSEDTEQEKLLVALKINQTDLDRIVKSFQRYNYNVVEVFHQSLFDDSLEDRYQSFMKYLNI</sequence>
<dbReference type="KEGG" id="oho:Oweho_2771"/>
<reference evidence="4 5" key="1">
    <citation type="journal article" date="2012" name="Stand. Genomic Sci.">
        <title>Genome sequence of the orange-pigmented seawater bacterium Owenweeksia hongkongensis type strain (UST20020801(T)).</title>
        <authorList>
            <person name="Riedel T."/>
            <person name="Held B."/>
            <person name="Nolan M."/>
            <person name="Lucas S."/>
            <person name="Lapidus A."/>
            <person name="Tice H."/>
            <person name="Del Rio T.G."/>
            <person name="Cheng J.F."/>
            <person name="Han C."/>
            <person name="Tapia R."/>
            <person name="Goodwin L.A."/>
            <person name="Pitluck S."/>
            <person name="Liolios K."/>
            <person name="Mavromatis K."/>
            <person name="Pagani I."/>
            <person name="Ivanova N."/>
            <person name="Mikhailova N."/>
            <person name="Pati A."/>
            <person name="Chen A."/>
            <person name="Palaniappan K."/>
            <person name="Rohde M."/>
            <person name="Tindall B.J."/>
            <person name="Detter J.C."/>
            <person name="Goker M."/>
            <person name="Woyke T."/>
            <person name="Bristow J."/>
            <person name="Eisen J.A."/>
            <person name="Markowitz V."/>
            <person name="Hugenholtz P."/>
            <person name="Klenk H.P."/>
            <person name="Kyrpides N.C."/>
        </authorList>
    </citation>
    <scope>NUCLEOTIDE SEQUENCE</scope>
    <source>
        <strain evidence="5">DSM 17368 / JCM 12287 / NRRL B-23963</strain>
    </source>
</reference>
<evidence type="ECO:0000259" key="3">
    <source>
        <dbReference type="PROSITE" id="PS51371"/>
    </source>
</evidence>
<dbReference type="Gene3D" id="3.40.1390.20">
    <property type="entry name" value="HprK N-terminal domain-like"/>
    <property type="match status" value="1"/>
</dbReference>
<keyword evidence="5" id="KW-1185">Reference proteome</keyword>
<dbReference type="RefSeq" id="WP_014203082.1">
    <property type="nucleotide sequence ID" value="NC_016599.1"/>
</dbReference>
<dbReference type="Proteomes" id="UP000005631">
    <property type="component" value="Chromosome"/>
</dbReference>
<dbReference type="InterPro" id="IPR046342">
    <property type="entry name" value="CBS_dom_sf"/>
</dbReference>
<dbReference type="Gene3D" id="3.90.1280.20">
    <property type="match status" value="1"/>
</dbReference>
<evidence type="ECO:0000256" key="2">
    <source>
        <dbReference type="PROSITE-ProRule" id="PRU00703"/>
    </source>
</evidence>
<protein>
    <submittedName>
        <fullName evidence="4">CBS domain-containing protein</fullName>
    </submittedName>
</protein>
<evidence type="ECO:0000256" key="1">
    <source>
        <dbReference type="ARBA" id="ARBA00011643"/>
    </source>
</evidence>
<dbReference type="eggNOG" id="COG0517">
    <property type="taxonomic scope" value="Bacteria"/>
</dbReference>
<keyword evidence="2" id="KW-0129">CBS domain</keyword>
<gene>
    <name evidence="4" type="ordered locus">Oweho_2771</name>
</gene>
<dbReference type="EMBL" id="CP003156">
    <property type="protein sequence ID" value="AEV33733.1"/>
    <property type="molecule type" value="Genomic_DNA"/>
</dbReference>
<feature type="domain" description="CBS" evidence="3">
    <location>
        <begin position="68"/>
        <end position="128"/>
    </location>
</feature>
<name>G8R067_OWEHD</name>
<dbReference type="PROSITE" id="PS51371">
    <property type="entry name" value="CBS"/>
    <property type="match status" value="2"/>
</dbReference>
<dbReference type="InterPro" id="IPR028979">
    <property type="entry name" value="Ser_kin/Pase_Hpr-like_N_sf"/>
</dbReference>
<comment type="subunit">
    <text evidence="1">Homohexamer.</text>
</comment>
<dbReference type="Gene3D" id="3.10.580.10">
    <property type="entry name" value="CBS-domain"/>
    <property type="match status" value="1"/>
</dbReference>
<dbReference type="HOGENOM" id="CLU_102952_0_0_10"/>
<dbReference type="AlphaFoldDB" id="G8R067"/>
<evidence type="ECO:0000313" key="5">
    <source>
        <dbReference type="Proteomes" id="UP000005631"/>
    </source>
</evidence>
<dbReference type="SUPFAM" id="SSF54631">
    <property type="entry name" value="CBS-domain pair"/>
    <property type="match status" value="1"/>
</dbReference>
<feature type="domain" description="CBS" evidence="3">
    <location>
        <begin position="9"/>
        <end position="65"/>
    </location>
</feature>
<dbReference type="Pfam" id="PF00571">
    <property type="entry name" value="CBS"/>
    <property type="match status" value="2"/>
</dbReference>
<proteinExistence type="predicted"/>
<evidence type="ECO:0000313" key="4">
    <source>
        <dbReference type="EMBL" id="AEV33733.1"/>
    </source>
</evidence>
<organism evidence="4 5">
    <name type="scientific">Owenweeksia hongkongensis (strain DSM 17368 / CIP 108786 / JCM 12287 / NRRL B-23963 / UST20020801)</name>
    <dbReference type="NCBI Taxonomy" id="926562"/>
    <lineage>
        <taxon>Bacteria</taxon>
        <taxon>Pseudomonadati</taxon>
        <taxon>Bacteroidota</taxon>
        <taxon>Flavobacteriia</taxon>
        <taxon>Flavobacteriales</taxon>
        <taxon>Owenweeksiaceae</taxon>
        <taxon>Owenweeksia</taxon>
    </lineage>
</organism>
<dbReference type="STRING" id="926562.Oweho_2771"/>
<dbReference type="InterPro" id="IPR000644">
    <property type="entry name" value="CBS_dom"/>
</dbReference>
<accession>G8R067</accession>
<dbReference type="SMART" id="SM00116">
    <property type="entry name" value="CBS"/>
    <property type="match status" value="2"/>
</dbReference>